<dbReference type="OrthoDB" id="261614at2759"/>
<protein>
    <submittedName>
        <fullName evidence="1">Uncharacterized protein</fullName>
    </submittedName>
</protein>
<dbReference type="EMBL" id="BGZK01000513">
    <property type="protein sequence ID" value="GBP47923.1"/>
    <property type="molecule type" value="Genomic_DNA"/>
</dbReference>
<organism evidence="1 2">
    <name type="scientific">Eumeta variegata</name>
    <name type="common">Bagworm moth</name>
    <name type="synonym">Eumeta japonica</name>
    <dbReference type="NCBI Taxonomy" id="151549"/>
    <lineage>
        <taxon>Eukaryota</taxon>
        <taxon>Metazoa</taxon>
        <taxon>Ecdysozoa</taxon>
        <taxon>Arthropoda</taxon>
        <taxon>Hexapoda</taxon>
        <taxon>Insecta</taxon>
        <taxon>Pterygota</taxon>
        <taxon>Neoptera</taxon>
        <taxon>Endopterygota</taxon>
        <taxon>Lepidoptera</taxon>
        <taxon>Glossata</taxon>
        <taxon>Ditrysia</taxon>
        <taxon>Tineoidea</taxon>
        <taxon>Psychidae</taxon>
        <taxon>Oiketicinae</taxon>
        <taxon>Eumeta</taxon>
    </lineage>
</organism>
<reference evidence="1 2" key="1">
    <citation type="journal article" date="2019" name="Commun. Biol.">
        <title>The bagworm genome reveals a unique fibroin gene that provides high tensile strength.</title>
        <authorList>
            <person name="Kono N."/>
            <person name="Nakamura H."/>
            <person name="Ohtoshi R."/>
            <person name="Tomita M."/>
            <person name="Numata K."/>
            <person name="Arakawa K."/>
        </authorList>
    </citation>
    <scope>NUCLEOTIDE SEQUENCE [LARGE SCALE GENOMIC DNA]</scope>
</reference>
<comment type="caution">
    <text evidence="1">The sequence shown here is derived from an EMBL/GenBank/DDBJ whole genome shotgun (WGS) entry which is preliminary data.</text>
</comment>
<gene>
    <name evidence="1" type="ORF">EVAR_31463_1</name>
</gene>
<keyword evidence="2" id="KW-1185">Reference proteome</keyword>
<evidence type="ECO:0000313" key="1">
    <source>
        <dbReference type="EMBL" id="GBP47923.1"/>
    </source>
</evidence>
<sequence length="89" mass="10016">MDPNFGRADNSNLPKIDAFMVAHFFKNNADYYAAELKNAKTAIDFVSPNRMQPDPCRSTSFGLRSAHRSEADQNRAFALRCSDLNKCGR</sequence>
<dbReference type="AlphaFoldDB" id="A0A4C1WA47"/>
<evidence type="ECO:0000313" key="2">
    <source>
        <dbReference type="Proteomes" id="UP000299102"/>
    </source>
</evidence>
<proteinExistence type="predicted"/>
<name>A0A4C1WA47_EUMVA</name>
<dbReference type="Proteomes" id="UP000299102">
    <property type="component" value="Unassembled WGS sequence"/>
</dbReference>
<accession>A0A4C1WA47</accession>